<dbReference type="eggNOG" id="ENOG502RZAX">
    <property type="taxonomic scope" value="Eukaryota"/>
</dbReference>
<dbReference type="PANTHER" id="PTHR28118">
    <property type="entry name" value="POLYNUCLEOTIDE 5'-TRIPHOSPHATASE-RELATED"/>
    <property type="match status" value="1"/>
</dbReference>
<keyword evidence="6 8" id="KW-0539">Nucleus</keyword>
<evidence type="ECO:0000256" key="9">
    <source>
        <dbReference type="SAM" id="MobiDB-lite"/>
    </source>
</evidence>
<dbReference type="PANTHER" id="PTHR28118:SF1">
    <property type="entry name" value="POLYNUCLEOTIDE 5'-TRIPHOSPHATASE CTL1-RELATED"/>
    <property type="match status" value="1"/>
</dbReference>
<dbReference type="AlphaFoldDB" id="R7YKT4"/>
<sequence length="409" mass="45001">MDIRQLINAPSPLPPAARAETPPSTKRKRSPSPRPTSAKRRRSNNPYAQPPPWATRGNWSGITILPEMPPPPRSKAQNQNHYLKAAATATNGHSTSNNHSTPHPSTTVRAHTPNPSLAWEPSITAITPYDELSRRVCDFLYPFAIQTYPGASLEIEAKIGTLLNRYSQERVELPVLCETVLDSARVDCTFRSSMTEPQHRQMNKFLNDAVASSCVAPAGGGAPTRVKIAYTHPKERDTFHALTPAGLALLPPALRAAASAGPHAPKVRLTTDQKTRRVTAAIVKTRLGDLDILSPGTPFDCRVSVNLEMSYPFTSVEELGPPVTEHDVVVERLKDRMSYSHLAYRIDLTQVTRPGGEGKEKVHELEVEVAGEELGREARALEEGRESRYEMVVRGFVDNVRVLTRAARG</sequence>
<comment type="similarity">
    <text evidence="3 8">Belongs to the fungal TPase family.</text>
</comment>
<protein>
    <recommendedName>
        <fullName evidence="8">mRNA-capping enzyme subunit beta</fullName>
        <ecNumber evidence="8">3.6.1.74</ecNumber>
    </recommendedName>
    <alternativeName>
        <fullName evidence="8">mRNA 5'-phosphatase</fullName>
    </alternativeName>
    <alternativeName>
        <fullName evidence="8">mRNA 5'-triphosphate monophosphatase</fullName>
    </alternativeName>
</protein>
<dbReference type="SUPFAM" id="SSF55154">
    <property type="entry name" value="CYTH-like phosphatases"/>
    <property type="match status" value="1"/>
</dbReference>
<evidence type="ECO:0000256" key="6">
    <source>
        <dbReference type="ARBA" id="ARBA00023242"/>
    </source>
</evidence>
<dbReference type="Gene3D" id="3.20.100.10">
    <property type="entry name" value="mRNA triphosphatase Cet1-like"/>
    <property type="match status" value="1"/>
</dbReference>
<gene>
    <name evidence="11" type="ORF">W97_01745</name>
</gene>
<proteinExistence type="inferred from homology"/>
<reference evidence="12" key="1">
    <citation type="submission" date="2012-06" db="EMBL/GenBank/DDBJ databases">
        <title>The genome sequence of Coniosporium apollinis CBS 100218.</title>
        <authorList>
            <consortium name="The Broad Institute Genome Sequencing Platform"/>
            <person name="Cuomo C."/>
            <person name="Gorbushina A."/>
            <person name="Noack S."/>
            <person name="Walker B."/>
            <person name="Young S.K."/>
            <person name="Zeng Q."/>
            <person name="Gargeya S."/>
            <person name="Fitzgerald M."/>
            <person name="Haas B."/>
            <person name="Abouelleil A."/>
            <person name="Alvarado L."/>
            <person name="Arachchi H.M."/>
            <person name="Berlin A.M."/>
            <person name="Chapman S.B."/>
            <person name="Goldberg J."/>
            <person name="Griggs A."/>
            <person name="Gujja S."/>
            <person name="Hansen M."/>
            <person name="Howarth C."/>
            <person name="Imamovic A."/>
            <person name="Larimer J."/>
            <person name="McCowan C."/>
            <person name="Montmayeur A."/>
            <person name="Murphy C."/>
            <person name="Neiman D."/>
            <person name="Pearson M."/>
            <person name="Priest M."/>
            <person name="Roberts A."/>
            <person name="Saif S."/>
            <person name="Shea T."/>
            <person name="Sisk P."/>
            <person name="Sykes S."/>
            <person name="Wortman J."/>
            <person name="Nusbaum C."/>
            <person name="Birren B."/>
        </authorList>
    </citation>
    <scope>NUCLEOTIDE SEQUENCE [LARGE SCALE GENOMIC DNA]</scope>
    <source>
        <strain evidence="12">CBS 100218</strain>
    </source>
</reference>
<evidence type="ECO:0000256" key="3">
    <source>
        <dbReference type="ARBA" id="ARBA00006345"/>
    </source>
</evidence>
<comment type="subunit">
    <text evidence="8">Heterodimer. The mRNA-capping enzyme is composed of two separate chains alpha and beta, respectively a mRNA guanylyltransferase and an mRNA 5'-triphosphate monophosphatase.</text>
</comment>
<dbReference type="InterPro" id="IPR037009">
    <property type="entry name" value="mRNA_triPase_Cet1_sf"/>
</dbReference>
<comment type="function">
    <text evidence="8">First step of mRNA capping. Converts the 5'-triphosphate end of a nascent mRNA chain into a diphosphate end.</text>
</comment>
<dbReference type="Proteomes" id="UP000016924">
    <property type="component" value="Unassembled WGS sequence"/>
</dbReference>
<keyword evidence="5 8" id="KW-0378">Hydrolase</keyword>
<evidence type="ECO:0000313" key="12">
    <source>
        <dbReference type="Proteomes" id="UP000016924"/>
    </source>
</evidence>
<dbReference type="EC" id="3.6.1.74" evidence="8"/>
<keyword evidence="4 8" id="KW-0507">mRNA processing</keyword>
<evidence type="ECO:0000259" key="10">
    <source>
        <dbReference type="Pfam" id="PF02940"/>
    </source>
</evidence>
<feature type="compositionally biased region" description="Basic residues" evidence="9">
    <location>
        <begin position="25"/>
        <end position="43"/>
    </location>
</feature>
<dbReference type="STRING" id="1168221.R7YKT4"/>
<dbReference type="GeneID" id="19899056"/>
<dbReference type="OrthoDB" id="272147at2759"/>
<evidence type="ECO:0000256" key="5">
    <source>
        <dbReference type="ARBA" id="ARBA00022801"/>
    </source>
</evidence>
<dbReference type="RefSeq" id="XP_007777839.1">
    <property type="nucleotide sequence ID" value="XM_007779649.1"/>
</dbReference>
<evidence type="ECO:0000313" key="11">
    <source>
        <dbReference type="EMBL" id="EON62522.1"/>
    </source>
</evidence>
<keyword evidence="8" id="KW-0506">mRNA capping</keyword>
<feature type="region of interest" description="Disordered" evidence="9">
    <location>
        <begin position="1"/>
        <end position="115"/>
    </location>
</feature>
<evidence type="ECO:0000256" key="8">
    <source>
        <dbReference type="RuleBase" id="RU367053"/>
    </source>
</evidence>
<name>R7YKT4_CONA1</name>
<evidence type="ECO:0000256" key="1">
    <source>
        <dbReference type="ARBA" id="ARBA00001946"/>
    </source>
</evidence>
<dbReference type="GO" id="GO:0031533">
    <property type="term" value="C:mRNA capping enzyme complex"/>
    <property type="evidence" value="ECO:0007669"/>
    <property type="project" value="UniProtKB-UniRule"/>
</dbReference>
<feature type="domain" description="mRNA triphosphatase Cet1-like" evidence="10">
    <location>
        <begin position="130"/>
        <end position="369"/>
    </location>
</feature>
<accession>R7YKT4</accession>
<organism evidence="11 12">
    <name type="scientific">Coniosporium apollinis (strain CBS 100218)</name>
    <name type="common">Rock-inhabiting black yeast</name>
    <dbReference type="NCBI Taxonomy" id="1168221"/>
    <lineage>
        <taxon>Eukaryota</taxon>
        <taxon>Fungi</taxon>
        <taxon>Dikarya</taxon>
        <taxon>Ascomycota</taxon>
        <taxon>Pezizomycotina</taxon>
        <taxon>Dothideomycetes</taxon>
        <taxon>Dothideomycetes incertae sedis</taxon>
        <taxon>Coniosporium</taxon>
    </lineage>
</organism>
<dbReference type="InterPro" id="IPR004206">
    <property type="entry name" value="mRNA_triPase_Cet1"/>
</dbReference>
<dbReference type="OMA" id="HHMIMTR"/>
<keyword evidence="12" id="KW-1185">Reference proteome</keyword>
<dbReference type="InterPro" id="IPR033469">
    <property type="entry name" value="CYTH-like_dom_sf"/>
</dbReference>
<evidence type="ECO:0000256" key="7">
    <source>
        <dbReference type="ARBA" id="ARBA00047740"/>
    </source>
</evidence>
<dbReference type="InterPro" id="IPR040343">
    <property type="entry name" value="Cet1/Ctl1"/>
</dbReference>
<dbReference type="GO" id="GO:0004651">
    <property type="term" value="F:polynucleotide 5'-phosphatase activity"/>
    <property type="evidence" value="ECO:0007669"/>
    <property type="project" value="UniProtKB-UniRule"/>
</dbReference>
<dbReference type="Pfam" id="PF02940">
    <property type="entry name" value="mRNA_triPase"/>
    <property type="match status" value="1"/>
</dbReference>
<comment type="cofactor">
    <cofactor evidence="1 8">
        <name>Mg(2+)</name>
        <dbReference type="ChEBI" id="CHEBI:18420"/>
    </cofactor>
</comment>
<dbReference type="CDD" id="cd07470">
    <property type="entry name" value="CYTH-like_mRNA_RTPase"/>
    <property type="match status" value="1"/>
</dbReference>
<feature type="compositionally biased region" description="Polar residues" evidence="9">
    <location>
        <begin position="88"/>
        <end position="115"/>
    </location>
</feature>
<dbReference type="EMBL" id="JH767559">
    <property type="protein sequence ID" value="EON62522.1"/>
    <property type="molecule type" value="Genomic_DNA"/>
</dbReference>
<dbReference type="GO" id="GO:0006370">
    <property type="term" value="P:7-methylguanosine mRNA capping"/>
    <property type="evidence" value="ECO:0007669"/>
    <property type="project" value="UniProtKB-UniRule"/>
</dbReference>
<dbReference type="HOGENOM" id="CLU_018004_2_0_1"/>
<comment type="subcellular location">
    <subcellularLocation>
        <location evidence="2 8">Nucleus</location>
    </subcellularLocation>
</comment>
<comment type="catalytic activity">
    <reaction evidence="7">
        <text>a 5'-end triphospho-ribonucleoside in mRNA + H2O = a 5'-end diphospho-ribonucleoside in mRNA + phosphate + H(+)</text>
        <dbReference type="Rhea" id="RHEA:67004"/>
        <dbReference type="Rhea" id="RHEA-COMP:17164"/>
        <dbReference type="Rhea" id="RHEA-COMP:17165"/>
        <dbReference type="ChEBI" id="CHEBI:15377"/>
        <dbReference type="ChEBI" id="CHEBI:15378"/>
        <dbReference type="ChEBI" id="CHEBI:43474"/>
        <dbReference type="ChEBI" id="CHEBI:167616"/>
        <dbReference type="ChEBI" id="CHEBI:167618"/>
        <dbReference type="EC" id="3.6.1.74"/>
    </reaction>
    <physiologicalReaction direction="left-to-right" evidence="7">
        <dbReference type="Rhea" id="RHEA:67005"/>
    </physiologicalReaction>
</comment>
<evidence type="ECO:0000256" key="2">
    <source>
        <dbReference type="ARBA" id="ARBA00004123"/>
    </source>
</evidence>
<dbReference type="GO" id="GO:0140818">
    <property type="term" value="F:mRNA 5'-triphosphate monophosphatase activity"/>
    <property type="evidence" value="ECO:0007669"/>
    <property type="project" value="UniProtKB-EC"/>
</dbReference>
<evidence type="ECO:0000256" key="4">
    <source>
        <dbReference type="ARBA" id="ARBA00022664"/>
    </source>
</evidence>